<proteinExistence type="predicted"/>
<sequence>MGFTQRPLWGKHAGVAEDFLGFELLYAHSVGFTQRPLWEKHAGVAEGFWSLRYDILLNLRILSMKKSLRPQREKTPAFSA</sequence>
<accession>A0A2U0I5S9</accession>
<dbReference type="Proteomes" id="UP000245962">
    <property type="component" value="Unassembled WGS sequence"/>
</dbReference>
<evidence type="ECO:0000313" key="1">
    <source>
        <dbReference type="EMBL" id="PVW16463.1"/>
    </source>
</evidence>
<organism evidence="1 2">
    <name type="scientific">Marixanthomonas spongiae</name>
    <dbReference type="NCBI Taxonomy" id="2174845"/>
    <lineage>
        <taxon>Bacteria</taxon>
        <taxon>Pseudomonadati</taxon>
        <taxon>Bacteroidota</taxon>
        <taxon>Flavobacteriia</taxon>
        <taxon>Flavobacteriales</taxon>
        <taxon>Flavobacteriaceae</taxon>
        <taxon>Marixanthomonas</taxon>
    </lineage>
</organism>
<gene>
    <name evidence="1" type="ORF">DDV96_04190</name>
</gene>
<keyword evidence="2" id="KW-1185">Reference proteome</keyword>
<reference evidence="1 2" key="1">
    <citation type="submission" date="2018-04" db="EMBL/GenBank/DDBJ databases">
        <title>Marixanthomonas spongiae HN-E44 sp. nov., isolated from a marine sponge.</title>
        <authorList>
            <person name="Luo L."/>
            <person name="Zhuang L."/>
        </authorList>
    </citation>
    <scope>NUCLEOTIDE SEQUENCE [LARGE SCALE GENOMIC DNA]</scope>
    <source>
        <strain evidence="1 2">HN-E44</strain>
    </source>
</reference>
<protein>
    <submittedName>
        <fullName evidence="1">Uncharacterized protein</fullName>
    </submittedName>
</protein>
<dbReference type="EMBL" id="QEHR01000002">
    <property type="protein sequence ID" value="PVW16463.1"/>
    <property type="molecule type" value="Genomic_DNA"/>
</dbReference>
<evidence type="ECO:0000313" key="2">
    <source>
        <dbReference type="Proteomes" id="UP000245962"/>
    </source>
</evidence>
<dbReference type="AlphaFoldDB" id="A0A2U0I5S9"/>
<comment type="caution">
    <text evidence="1">The sequence shown here is derived from an EMBL/GenBank/DDBJ whole genome shotgun (WGS) entry which is preliminary data.</text>
</comment>
<name>A0A2U0I5S9_9FLAO</name>